<feature type="region of interest" description="Disordered" evidence="6">
    <location>
        <begin position="399"/>
        <end position="461"/>
    </location>
</feature>
<dbReference type="EMBL" id="LFMY01000008">
    <property type="protein sequence ID" value="OKL59081.1"/>
    <property type="molecule type" value="Genomic_DNA"/>
</dbReference>
<keyword evidence="4 7" id="KW-0472">Membrane</keyword>
<evidence type="ECO:0000313" key="10">
    <source>
        <dbReference type="Proteomes" id="UP000214365"/>
    </source>
</evidence>
<feature type="transmembrane region" description="Helical" evidence="7">
    <location>
        <begin position="224"/>
        <end position="253"/>
    </location>
</feature>
<comment type="subcellular location">
    <subcellularLocation>
        <location evidence="1">Membrane</location>
        <topology evidence="1">Multi-pass membrane protein</topology>
    </subcellularLocation>
</comment>
<organism evidence="9 10">
    <name type="scientific">Talaromyces atroroseus</name>
    <dbReference type="NCBI Taxonomy" id="1441469"/>
    <lineage>
        <taxon>Eukaryota</taxon>
        <taxon>Fungi</taxon>
        <taxon>Dikarya</taxon>
        <taxon>Ascomycota</taxon>
        <taxon>Pezizomycotina</taxon>
        <taxon>Eurotiomycetes</taxon>
        <taxon>Eurotiomycetidae</taxon>
        <taxon>Eurotiales</taxon>
        <taxon>Trichocomaceae</taxon>
        <taxon>Talaromyces</taxon>
        <taxon>Talaromyces sect. Trachyspermi</taxon>
    </lineage>
</organism>
<keyword evidence="2 7" id="KW-0812">Transmembrane</keyword>
<dbReference type="InterPro" id="IPR052337">
    <property type="entry name" value="SAT4-like"/>
</dbReference>
<dbReference type="RefSeq" id="XP_020119202.1">
    <property type="nucleotide sequence ID" value="XM_020267915.1"/>
</dbReference>
<reference evidence="9 10" key="1">
    <citation type="submission" date="2015-06" db="EMBL/GenBank/DDBJ databases">
        <title>Talaromyces atroroseus IBT 11181 draft genome.</title>
        <authorList>
            <person name="Rasmussen K.B."/>
            <person name="Rasmussen S."/>
            <person name="Petersen B."/>
            <person name="Sicheritz-Ponten T."/>
            <person name="Mortensen U.H."/>
            <person name="Thrane U."/>
        </authorList>
    </citation>
    <scope>NUCLEOTIDE SEQUENCE [LARGE SCALE GENOMIC DNA]</scope>
    <source>
        <strain evidence="9 10">IBT 11181</strain>
    </source>
</reference>
<dbReference type="STRING" id="1441469.A0A225AD42"/>
<comment type="caution">
    <text evidence="9">The sequence shown here is derived from an EMBL/GenBank/DDBJ whole genome shotgun (WGS) entry which is preliminary data.</text>
</comment>
<proteinExistence type="inferred from homology"/>
<feature type="compositionally biased region" description="Pro residues" evidence="6">
    <location>
        <begin position="405"/>
        <end position="417"/>
    </location>
</feature>
<gene>
    <name evidence="9" type="ORF">UA08_05625</name>
</gene>
<evidence type="ECO:0000313" key="9">
    <source>
        <dbReference type="EMBL" id="OKL59081.1"/>
    </source>
</evidence>
<feature type="compositionally biased region" description="Low complexity" evidence="6">
    <location>
        <begin position="418"/>
        <end position="439"/>
    </location>
</feature>
<evidence type="ECO:0000256" key="5">
    <source>
        <dbReference type="ARBA" id="ARBA00038359"/>
    </source>
</evidence>
<feature type="transmembrane region" description="Helical" evidence="7">
    <location>
        <begin position="99"/>
        <end position="121"/>
    </location>
</feature>
<dbReference type="PANTHER" id="PTHR33048">
    <property type="entry name" value="PTH11-LIKE INTEGRAL MEMBRANE PROTEIN (AFU_ORTHOLOGUE AFUA_5G11245)"/>
    <property type="match status" value="1"/>
</dbReference>
<feature type="transmembrane region" description="Helical" evidence="7">
    <location>
        <begin position="20"/>
        <end position="45"/>
    </location>
</feature>
<keyword evidence="3 7" id="KW-1133">Transmembrane helix</keyword>
<feature type="compositionally biased region" description="Basic residues" evidence="6">
    <location>
        <begin position="325"/>
        <end position="335"/>
    </location>
</feature>
<comment type="similarity">
    <text evidence="5">Belongs to the SAT4 family.</text>
</comment>
<feature type="transmembrane region" description="Helical" evidence="7">
    <location>
        <begin position="65"/>
        <end position="90"/>
    </location>
</feature>
<dbReference type="GO" id="GO:0016020">
    <property type="term" value="C:membrane"/>
    <property type="evidence" value="ECO:0007669"/>
    <property type="project" value="UniProtKB-SubCell"/>
</dbReference>
<evidence type="ECO:0000256" key="7">
    <source>
        <dbReference type="SAM" id="Phobius"/>
    </source>
</evidence>
<evidence type="ECO:0000256" key="4">
    <source>
        <dbReference type="ARBA" id="ARBA00023136"/>
    </source>
</evidence>
<dbReference type="Pfam" id="PF20684">
    <property type="entry name" value="Fung_rhodopsin"/>
    <property type="match status" value="1"/>
</dbReference>
<dbReference type="InterPro" id="IPR049326">
    <property type="entry name" value="Rhodopsin_dom_fungi"/>
</dbReference>
<dbReference type="OrthoDB" id="5429740at2759"/>
<evidence type="ECO:0000256" key="2">
    <source>
        <dbReference type="ARBA" id="ARBA00022692"/>
    </source>
</evidence>
<dbReference type="Proteomes" id="UP000214365">
    <property type="component" value="Unassembled WGS sequence"/>
</dbReference>
<dbReference type="GeneID" id="31005381"/>
<protein>
    <recommendedName>
        <fullName evidence="8">Rhodopsin domain-containing protein</fullName>
    </recommendedName>
</protein>
<feature type="domain" description="Rhodopsin" evidence="8">
    <location>
        <begin position="3"/>
        <end position="246"/>
    </location>
</feature>
<evidence type="ECO:0000256" key="3">
    <source>
        <dbReference type="ARBA" id="ARBA00022989"/>
    </source>
</evidence>
<keyword evidence="10" id="KW-1185">Reference proteome</keyword>
<feature type="region of interest" description="Disordered" evidence="6">
    <location>
        <begin position="319"/>
        <end position="370"/>
    </location>
</feature>
<accession>A0A225AD42</accession>
<dbReference type="AlphaFoldDB" id="A0A225AD42"/>
<dbReference type="PANTHER" id="PTHR33048:SF146">
    <property type="entry name" value="INTEGRAL MEMBRANE PROTEIN"/>
    <property type="match status" value="1"/>
</dbReference>
<feature type="compositionally biased region" description="Low complexity" evidence="6">
    <location>
        <begin position="343"/>
        <end position="361"/>
    </location>
</feature>
<sequence>MVLRCISQFRILRIVRSDDVLMIIAWILQTVKAALSTIAVYWGLGRHDWQLASSEAFVDAMKYEMLSMIFGSLCGLFGRISFAAFLLYFIQRVSRIRTYVIWTVIIVQVVVTIVLLIYNMVKCAPSVHGPRAIFETAECWTSPSIMALQYSQGAVNAASNLCLTILALGLVCSIHAASYAKASLGILLSFSLLATIADVLAIVGVSRTRHDGTDYAYRLDTWNYLYSIENAVIIITGSMSKLRPVILVVYHFLKDFQTMDKLRKWKNPQTPRVKFLRLTAGYHPTNTSRRSPSPSHPFAPPITVTAADTAGLHRFKSRTSIYSKNSKHRNGHSRHLGNTSNATSTISLSSIPHSSSLHPTTRLCGDSNQDLPSFDQTSSIISRDFVPVSSPRLTYQTVITAGDPSVPPPFVSLPSSPPRAATPTPTTRRRSLSTPNSSERTSRNSSRRRGKRQLQPLRDDGFTTTNSSFFFFPGLDANNGRQSPSLLMPILQTNHFSIEYEDGNEADARNESYSNSVNSFNNNGTNHRQTHSRDVELGWTTMRHDNHRDGMAGTYSHDEADSLQLHDVGSILKGSEGN</sequence>
<feature type="transmembrane region" description="Helical" evidence="7">
    <location>
        <begin position="184"/>
        <end position="204"/>
    </location>
</feature>
<evidence type="ECO:0000256" key="1">
    <source>
        <dbReference type="ARBA" id="ARBA00004141"/>
    </source>
</evidence>
<evidence type="ECO:0000256" key="6">
    <source>
        <dbReference type="SAM" id="MobiDB-lite"/>
    </source>
</evidence>
<evidence type="ECO:0000259" key="8">
    <source>
        <dbReference type="Pfam" id="PF20684"/>
    </source>
</evidence>
<feature type="transmembrane region" description="Helical" evidence="7">
    <location>
        <begin position="157"/>
        <end position="177"/>
    </location>
</feature>
<name>A0A225AD42_TALAT</name>